<accession>A0AAW0G0R4</accession>
<dbReference type="EMBL" id="JASBNA010000035">
    <property type="protein sequence ID" value="KAK7682615.1"/>
    <property type="molecule type" value="Genomic_DNA"/>
</dbReference>
<dbReference type="InterPro" id="IPR032675">
    <property type="entry name" value="LRR_dom_sf"/>
</dbReference>
<sequence>MHSSEESRSNAGSLSSARGHQFACDLSESTPLLNYDILLCCMHFLIRKSDLLSIMRTCYALYEGGLPLLLRTVDSHLPKLLLEMDSFLMCISADPTRRGPMVRSFKLIYPSFFGSYDNTSHVIRTFAEVLPQLANLTALELGGLDRWFNPDFNFESALDGLSNIQVLCLSSWSSSGNKKTVQILEHLTSPIKTLSLSLAYDHADDAYQNLFQMLSRYAPTLESIDITKAGLGPADTVYPQLKNLRINEIFVDRISISSLLTCAPNLRVLSIDRLHGSVRHNLDRSRDDNILAQQNHPPWHGLDEIQGDINVFYALGLKCHVRLVGIRVSLSRDIAFRPWECVLRDTRPSVIEMSVELTNFKVVYIPDIIPISSRQNVTHFSFYVDFSYAREFGTMDSAIDHILLLLGSLPLEFLMLSLEWNECDSSDDSEPDTGGDTTYLFLLNLVDDHVNFIRRVAQLVPTLETMVLMISIDAGPSATTWKVRRSAGDVEIREE</sequence>
<organism evidence="1 2">
    <name type="scientific">Cerrena zonata</name>
    <dbReference type="NCBI Taxonomy" id="2478898"/>
    <lineage>
        <taxon>Eukaryota</taxon>
        <taxon>Fungi</taxon>
        <taxon>Dikarya</taxon>
        <taxon>Basidiomycota</taxon>
        <taxon>Agaricomycotina</taxon>
        <taxon>Agaricomycetes</taxon>
        <taxon>Polyporales</taxon>
        <taxon>Cerrenaceae</taxon>
        <taxon>Cerrena</taxon>
    </lineage>
</organism>
<proteinExistence type="predicted"/>
<evidence type="ECO:0000313" key="2">
    <source>
        <dbReference type="Proteomes" id="UP001385951"/>
    </source>
</evidence>
<dbReference type="AlphaFoldDB" id="A0AAW0G0R4"/>
<name>A0AAW0G0R4_9APHY</name>
<keyword evidence="2" id="KW-1185">Reference proteome</keyword>
<comment type="caution">
    <text evidence="1">The sequence shown here is derived from an EMBL/GenBank/DDBJ whole genome shotgun (WGS) entry which is preliminary data.</text>
</comment>
<evidence type="ECO:0000313" key="1">
    <source>
        <dbReference type="EMBL" id="KAK7682615.1"/>
    </source>
</evidence>
<reference evidence="1 2" key="1">
    <citation type="submission" date="2022-09" db="EMBL/GenBank/DDBJ databases">
        <authorList>
            <person name="Palmer J.M."/>
        </authorList>
    </citation>
    <scope>NUCLEOTIDE SEQUENCE [LARGE SCALE GENOMIC DNA]</scope>
    <source>
        <strain evidence="1 2">DSM 7382</strain>
    </source>
</reference>
<dbReference type="SUPFAM" id="SSF52047">
    <property type="entry name" value="RNI-like"/>
    <property type="match status" value="1"/>
</dbReference>
<gene>
    <name evidence="1" type="ORF">QCA50_014415</name>
</gene>
<protein>
    <recommendedName>
        <fullName evidence="3">F-box domain-containing protein</fullName>
    </recommendedName>
</protein>
<dbReference type="Gene3D" id="3.80.10.10">
    <property type="entry name" value="Ribonuclease Inhibitor"/>
    <property type="match status" value="1"/>
</dbReference>
<dbReference type="Proteomes" id="UP001385951">
    <property type="component" value="Unassembled WGS sequence"/>
</dbReference>
<evidence type="ECO:0008006" key="3">
    <source>
        <dbReference type="Google" id="ProtNLM"/>
    </source>
</evidence>